<feature type="transmembrane region" description="Helical" evidence="1">
    <location>
        <begin position="131"/>
        <end position="151"/>
    </location>
</feature>
<comment type="caution">
    <text evidence="2">The sequence shown here is derived from an EMBL/GenBank/DDBJ whole genome shotgun (WGS) entry which is preliminary data.</text>
</comment>
<gene>
    <name evidence="2" type="ORF">C4532_13270</name>
</gene>
<evidence type="ECO:0000313" key="2">
    <source>
        <dbReference type="EMBL" id="RJP68006.1"/>
    </source>
</evidence>
<dbReference type="EMBL" id="QZKI01000095">
    <property type="protein sequence ID" value="RJP68006.1"/>
    <property type="molecule type" value="Genomic_DNA"/>
</dbReference>
<organism evidence="2 3">
    <name type="scientific">Candidatus Abyssobacteria bacterium SURF_17</name>
    <dbReference type="NCBI Taxonomy" id="2093361"/>
    <lineage>
        <taxon>Bacteria</taxon>
        <taxon>Pseudomonadati</taxon>
        <taxon>Candidatus Hydrogenedentota</taxon>
        <taxon>Candidatus Abyssobacteria</taxon>
    </lineage>
</organism>
<proteinExistence type="predicted"/>
<evidence type="ECO:0000313" key="3">
    <source>
        <dbReference type="Proteomes" id="UP000285961"/>
    </source>
</evidence>
<protein>
    <submittedName>
        <fullName evidence="2">Uncharacterized protein</fullName>
    </submittedName>
</protein>
<dbReference type="Proteomes" id="UP000285961">
    <property type="component" value="Unassembled WGS sequence"/>
</dbReference>
<feature type="transmembrane region" description="Helical" evidence="1">
    <location>
        <begin position="52"/>
        <end position="70"/>
    </location>
</feature>
<keyword evidence="1" id="KW-0472">Membrane</keyword>
<evidence type="ECO:0000256" key="1">
    <source>
        <dbReference type="SAM" id="Phobius"/>
    </source>
</evidence>
<keyword evidence="1" id="KW-0812">Transmembrane</keyword>
<feature type="transmembrane region" description="Helical" evidence="1">
    <location>
        <begin position="21"/>
        <end position="40"/>
    </location>
</feature>
<reference evidence="2 3" key="1">
    <citation type="journal article" date="2017" name="ISME J.">
        <title>Energy and carbon metabolisms in a deep terrestrial subsurface fluid microbial community.</title>
        <authorList>
            <person name="Momper L."/>
            <person name="Jungbluth S.P."/>
            <person name="Lee M.D."/>
            <person name="Amend J.P."/>
        </authorList>
    </citation>
    <scope>NUCLEOTIDE SEQUENCE [LARGE SCALE GENOMIC DNA]</scope>
    <source>
        <strain evidence="2">SURF_17</strain>
    </source>
</reference>
<name>A0A419EUP2_9BACT</name>
<accession>A0A419EUP2</accession>
<keyword evidence="1" id="KW-1133">Transmembrane helix</keyword>
<dbReference type="AlphaFoldDB" id="A0A419EUP2"/>
<sequence length="153" mass="17982">MATYFGNTMNEDGHPKSYIKLYWLVWLFLVSALLVTRFAIIKTYNEDALFNLFLVYIGPTWLALMGLNFFEGRRLMSYLRRHHYEKWEYLTYVPGFGSGGVNSFRSLPFLLSGDGLNDPHVKRLKSNYRRFAVLILTVFLSSPILFIVITWEY</sequence>